<gene>
    <name evidence="1" type="ORF">F0562_012231</name>
</gene>
<dbReference type="Proteomes" id="UP000325577">
    <property type="component" value="Linkage Group LG5"/>
</dbReference>
<accession>A0A5J4ZV34</accession>
<dbReference type="AlphaFoldDB" id="A0A5J4ZV34"/>
<protein>
    <recommendedName>
        <fullName evidence="3">RRM domain-containing protein</fullName>
    </recommendedName>
</protein>
<evidence type="ECO:0008006" key="3">
    <source>
        <dbReference type="Google" id="ProtNLM"/>
    </source>
</evidence>
<proteinExistence type="predicted"/>
<dbReference type="OrthoDB" id="1882251at2759"/>
<evidence type="ECO:0000313" key="2">
    <source>
        <dbReference type="Proteomes" id="UP000325577"/>
    </source>
</evidence>
<organism evidence="1 2">
    <name type="scientific">Nyssa sinensis</name>
    <dbReference type="NCBI Taxonomy" id="561372"/>
    <lineage>
        <taxon>Eukaryota</taxon>
        <taxon>Viridiplantae</taxon>
        <taxon>Streptophyta</taxon>
        <taxon>Embryophyta</taxon>
        <taxon>Tracheophyta</taxon>
        <taxon>Spermatophyta</taxon>
        <taxon>Magnoliopsida</taxon>
        <taxon>eudicotyledons</taxon>
        <taxon>Gunneridae</taxon>
        <taxon>Pentapetalae</taxon>
        <taxon>asterids</taxon>
        <taxon>Cornales</taxon>
        <taxon>Nyssaceae</taxon>
        <taxon>Nyssa</taxon>
    </lineage>
</organism>
<reference evidence="1 2" key="1">
    <citation type="submission" date="2019-09" db="EMBL/GenBank/DDBJ databases">
        <title>A chromosome-level genome assembly of the Chinese tupelo Nyssa sinensis.</title>
        <authorList>
            <person name="Yang X."/>
            <person name="Kang M."/>
            <person name="Yang Y."/>
            <person name="Xiong H."/>
            <person name="Wang M."/>
            <person name="Zhang Z."/>
            <person name="Wang Z."/>
            <person name="Wu H."/>
            <person name="Ma T."/>
            <person name="Liu J."/>
            <person name="Xi Z."/>
        </authorList>
    </citation>
    <scope>NUCLEOTIDE SEQUENCE [LARGE SCALE GENOMIC DNA]</scope>
    <source>
        <strain evidence="1">J267</strain>
        <tissue evidence="1">Leaf</tissue>
    </source>
</reference>
<dbReference type="PANTHER" id="PTHR33527">
    <property type="entry name" value="OS07G0274300 PROTEIN"/>
    <property type="match status" value="1"/>
</dbReference>
<name>A0A5J4ZV34_9ASTE</name>
<dbReference type="EMBL" id="CM018048">
    <property type="protein sequence ID" value="KAA8521558.1"/>
    <property type="molecule type" value="Genomic_DNA"/>
</dbReference>
<keyword evidence="2" id="KW-1185">Reference proteome</keyword>
<evidence type="ECO:0000313" key="1">
    <source>
        <dbReference type="EMBL" id="KAA8521558.1"/>
    </source>
</evidence>
<sequence>MASITLEDLHVFHAIDREIFSRLVVNLMRDPAQSMLVMALWLWLEETNLTNIIVKMLRLSDPEVNAIANEAVSGLRSLESRTSPMPVDGGMPLTCRAMGINISLQMLYQNKFSMISGIKTFLNNVCALIFTDILQQVFMAEPVELFNQPLVIPGFPHPTFGSITVIPQGHDYHLPLGELWGWSLNLEVPVDDRTMFLTFSRGYPVTEDEVKELFVGYFGDCVEYIQMEESTSTGQTLFARMVVRSVSTIDRILNGGYIAKFRINGKHVWARKVEFDNKQLIDFLCRQSLPSLGIDVLIDDILQLGGVVGVS</sequence>
<dbReference type="PANTHER" id="PTHR33527:SF18">
    <property type="entry name" value="F13O11.17 PROTEIN"/>
    <property type="match status" value="1"/>
</dbReference>